<evidence type="ECO:0000256" key="3">
    <source>
        <dbReference type="ARBA" id="ARBA00022676"/>
    </source>
</evidence>
<dbReference type="GO" id="GO:0016020">
    <property type="term" value="C:membrane"/>
    <property type="evidence" value="ECO:0007669"/>
    <property type="project" value="UniProtKB-SubCell"/>
</dbReference>
<evidence type="ECO:0000313" key="8">
    <source>
        <dbReference type="EMBL" id="KAK3732630.1"/>
    </source>
</evidence>
<accession>A0AAE0Y4H5</accession>
<keyword evidence="5" id="KW-0812">Transmembrane</keyword>
<evidence type="ECO:0000256" key="4">
    <source>
        <dbReference type="ARBA" id="ARBA00022679"/>
    </source>
</evidence>
<keyword evidence="9" id="KW-1185">Reference proteome</keyword>
<dbReference type="Pfam" id="PF01697">
    <property type="entry name" value="Glyco_transf_92"/>
    <property type="match status" value="1"/>
</dbReference>
<keyword evidence="4" id="KW-0808">Transferase</keyword>
<dbReference type="EMBL" id="JAWDGP010006948">
    <property type="protein sequence ID" value="KAK3732630.1"/>
    <property type="molecule type" value="Genomic_DNA"/>
</dbReference>
<evidence type="ECO:0000256" key="1">
    <source>
        <dbReference type="ARBA" id="ARBA00004167"/>
    </source>
</evidence>
<dbReference type="InterPro" id="IPR008166">
    <property type="entry name" value="Glyco_transf_92"/>
</dbReference>
<evidence type="ECO:0000256" key="7">
    <source>
        <dbReference type="ARBA" id="ARBA00023136"/>
    </source>
</evidence>
<name>A0AAE0Y4H5_9GAST</name>
<evidence type="ECO:0008006" key="10">
    <source>
        <dbReference type="Google" id="ProtNLM"/>
    </source>
</evidence>
<dbReference type="GO" id="GO:0016757">
    <property type="term" value="F:glycosyltransferase activity"/>
    <property type="evidence" value="ECO:0007669"/>
    <property type="project" value="UniProtKB-KW"/>
</dbReference>
<keyword evidence="6" id="KW-1133">Transmembrane helix</keyword>
<reference evidence="8" key="1">
    <citation type="journal article" date="2023" name="G3 (Bethesda)">
        <title>A reference genome for the long-term kleptoplast-retaining sea slug Elysia crispata morphotype clarki.</title>
        <authorList>
            <person name="Eastman K.E."/>
            <person name="Pendleton A.L."/>
            <person name="Shaikh M.A."/>
            <person name="Suttiyut T."/>
            <person name="Ogas R."/>
            <person name="Tomko P."/>
            <person name="Gavelis G."/>
            <person name="Widhalm J.R."/>
            <person name="Wisecaver J.H."/>
        </authorList>
    </citation>
    <scope>NUCLEOTIDE SEQUENCE</scope>
    <source>
        <strain evidence="8">ECLA1</strain>
    </source>
</reference>
<dbReference type="Proteomes" id="UP001283361">
    <property type="component" value="Unassembled WGS sequence"/>
</dbReference>
<comment type="similarity">
    <text evidence="2">Belongs to the glycosyltransferase 92 family.</text>
</comment>
<keyword evidence="7" id="KW-0472">Membrane</keyword>
<sequence>MKVGGTKLESVAPKNIPANNVPVVRKPAVDYITKIDMKVGGTKLESVAPKNIPANNLPVVRKPVVRKPAVDYITKIDMKVGGTKLESVAPKNIPANNLPVVRKPVVRKPAVDYITKFGYYSPSCDVEARGSPSCDVRSTGSPACDVVARGSPSCYVEARGSPSCDGADTGPASCDGADKGSTSCDVEARGSPSCDNEASDSLSCDGEARGSTSCDGAARGSPSCDVESTCSPSCDVKATSSPSCDGEATGSPSCDGEARGSLFSYTYMKVGGTKLESVAPKNIPANNLPVVRKPAVDYITKTGLQLSFLRYRGYRLSSFDVEATGSTSCDVEATGSPSCDVETRGFPSCDVEAGGSPSCDGAARSSPSCNVEARGSPSCDVKATTLLLAMSTGSPACDVVARGSPSCYVEARGSPSCDGADTGPASCDGADKGSTSCDVEARGSHSCDNEATDSLSCDGEARGSTSCDGAARGSPSCDVEATGSPFCDVESTCSPSCDVKATGSPSCDGEATGSPSCDGEARGSLFSYTYMKVGGAKLESVAPKNIPANNVPVVRKPAVDYITKIGNSPDFQSAYGIGSLYYVHTALWTGEYVRITAIKPMGWPVNIFCFYWYSSNATIVKAIVKDLEFYGEPTSIGYLKCPVADGAKEKEIPLRIGLTNQNKVWAGRKVLLNVENRDIDPKRIFKTAFSGINEINGPGSGKKPEKNRVVEFTVCIPAMHTFGNAAQLVEKLEMVRLLGAGRVVLYEHSINANVRSVLEMYTKEWTAGTETLEVVVHSWKLPRIYVHYLAQLAAMDDCLYRYGWLSHYMIFDDLDEIMIPLRHDNWSQLIAEREKARPGSPAFMFRCSVMNKDHFTPAEGFLADALLYQSALLGFTERDTYIYESDNKGKLIVNPRKVQSMEVHHIYEANGTTDIIPEDQGLLYHYRWPLQPCAREVKDSRVVTKFGQRLLARLKLIWSKLQGVFKGSKNPPPVGNRATCRIVVNNTVTYKNPT</sequence>
<comment type="subcellular location">
    <subcellularLocation>
        <location evidence="1">Membrane</location>
        <topology evidence="1">Single-pass membrane protein</topology>
    </subcellularLocation>
</comment>
<organism evidence="8 9">
    <name type="scientific">Elysia crispata</name>
    <name type="common">lettuce slug</name>
    <dbReference type="NCBI Taxonomy" id="231223"/>
    <lineage>
        <taxon>Eukaryota</taxon>
        <taxon>Metazoa</taxon>
        <taxon>Spiralia</taxon>
        <taxon>Lophotrochozoa</taxon>
        <taxon>Mollusca</taxon>
        <taxon>Gastropoda</taxon>
        <taxon>Heterobranchia</taxon>
        <taxon>Euthyneura</taxon>
        <taxon>Panpulmonata</taxon>
        <taxon>Sacoglossa</taxon>
        <taxon>Placobranchoidea</taxon>
        <taxon>Plakobranchidae</taxon>
        <taxon>Elysia</taxon>
    </lineage>
</organism>
<evidence type="ECO:0000256" key="2">
    <source>
        <dbReference type="ARBA" id="ARBA00007647"/>
    </source>
</evidence>
<comment type="caution">
    <text evidence="8">The sequence shown here is derived from an EMBL/GenBank/DDBJ whole genome shotgun (WGS) entry which is preliminary data.</text>
</comment>
<gene>
    <name evidence="8" type="ORF">RRG08_057324</name>
</gene>
<dbReference type="PANTHER" id="PTHR21461">
    <property type="entry name" value="GLYCOSYLTRANSFERASE FAMILY 92 PROTEIN"/>
    <property type="match status" value="1"/>
</dbReference>
<evidence type="ECO:0000256" key="5">
    <source>
        <dbReference type="ARBA" id="ARBA00022692"/>
    </source>
</evidence>
<evidence type="ECO:0000313" key="9">
    <source>
        <dbReference type="Proteomes" id="UP001283361"/>
    </source>
</evidence>
<dbReference type="AlphaFoldDB" id="A0AAE0Y4H5"/>
<dbReference type="PANTHER" id="PTHR21461:SF69">
    <property type="entry name" value="GLYCOSYLTRANSFERASE FAMILY 92 PROTEIN"/>
    <property type="match status" value="1"/>
</dbReference>
<dbReference type="GO" id="GO:0005737">
    <property type="term" value="C:cytoplasm"/>
    <property type="evidence" value="ECO:0007669"/>
    <property type="project" value="TreeGrafter"/>
</dbReference>
<proteinExistence type="inferred from homology"/>
<evidence type="ECO:0000256" key="6">
    <source>
        <dbReference type="ARBA" id="ARBA00022989"/>
    </source>
</evidence>
<keyword evidence="3" id="KW-0328">Glycosyltransferase</keyword>
<protein>
    <recommendedName>
        <fullName evidence="10">Glycosyltransferase family 92 protein</fullName>
    </recommendedName>
</protein>